<accession>A0A0M0L8W1</accession>
<dbReference type="Proteomes" id="UP000036867">
    <property type="component" value="Unassembled WGS sequence"/>
</dbReference>
<dbReference type="STRING" id="263475.AMD00_21860"/>
<keyword evidence="2" id="KW-1185">Reference proteome</keyword>
<dbReference type="InterPro" id="IPR004027">
    <property type="entry name" value="SEC_C_motif"/>
</dbReference>
<organism evidence="1 2">
    <name type="scientific">Viridibacillus arvi</name>
    <dbReference type="NCBI Taxonomy" id="263475"/>
    <lineage>
        <taxon>Bacteria</taxon>
        <taxon>Bacillati</taxon>
        <taxon>Bacillota</taxon>
        <taxon>Bacilli</taxon>
        <taxon>Bacillales</taxon>
        <taxon>Caryophanaceae</taxon>
        <taxon>Viridibacillus</taxon>
    </lineage>
</organism>
<gene>
    <name evidence="1" type="ORF">AMD00_21860</name>
</gene>
<dbReference type="AlphaFoldDB" id="A0A0M0L8W1"/>
<dbReference type="EMBL" id="LILB01000009">
    <property type="protein sequence ID" value="KOO47312.1"/>
    <property type="molecule type" value="Genomic_DNA"/>
</dbReference>
<evidence type="ECO:0000313" key="1">
    <source>
        <dbReference type="EMBL" id="KOO47312.1"/>
    </source>
</evidence>
<proteinExistence type="predicted"/>
<evidence type="ECO:0000313" key="2">
    <source>
        <dbReference type="Proteomes" id="UP000036867"/>
    </source>
</evidence>
<sequence>MIGRNDPCPCGSGKKYKKCCGKNAVGDISTLVSEDIDRIVEGFVKESFNTADYHALEKRNHQWQNALNHAFADSLIDTIAMETYIYIDRPNLWRNYLNKQLAQPIRPQVKDILSAWLTPTFLLAKVESQNGELITLIDEVSKKRYLMTGSPSKKFSGNWLFGIFMPDKRKGENGLTATSSVIFIPNDKVNISKALASKLESNVTDSFELYKTFLEAVAPEVQSEVATTVVEEVPVTKAVEVEKTVTESELSPFQTEILELVQQYVTEYNLSADAFTALLQQYLEQNTVKAKKANTVAAGAVLAGQAAAIIPEGGLSKVKDVAAYYEVSASSVSKYRDQISEFLAQ</sequence>
<dbReference type="GeneID" id="301138750"/>
<dbReference type="RefSeq" id="WP_053419116.1">
    <property type="nucleotide sequence ID" value="NZ_LILB01000009.1"/>
</dbReference>
<dbReference type="SUPFAM" id="SSF103642">
    <property type="entry name" value="Sec-C motif"/>
    <property type="match status" value="1"/>
</dbReference>
<comment type="caution">
    <text evidence="1">The sequence shown here is derived from an EMBL/GenBank/DDBJ whole genome shotgun (WGS) entry which is preliminary data.</text>
</comment>
<dbReference type="Gene3D" id="3.10.450.50">
    <property type="match status" value="1"/>
</dbReference>
<name>A0A0M0L8W1_9BACL</name>
<evidence type="ECO:0008006" key="3">
    <source>
        <dbReference type="Google" id="ProtNLM"/>
    </source>
</evidence>
<protein>
    <recommendedName>
        <fullName evidence="3">Metal-binding protein</fullName>
    </recommendedName>
</protein>
<dbReference type="Pfam" id="PF02810">
    <property type="entry name" value="SEC-C"/>
    <property type="match status" value="1"/>
</dbReference>
<reference evidence="2" key="1">
    <citation type="submission" date="2015-08" db="EMBL/GenBank/DDBJ databases">
        <title>Fjat-10028 dsm 16317.</title>
        <authorList>
            <person name="Liu B."/>
            <person name="Wang J."/>
            <person name="Zhu Y."/>
            <person name="Liu G."/>
            <person name="Chen Q."/>
            <person name="Chen Z."/>
            <person name="Lan J."/>
            <person name="Che J."/>
            <person name="Ge C."/>
            <person name="Shi H."/>
            <person name="Pan Z."/>
            <person name="Liu X."/>
        </authorList>
    </citation>
    <scope>NUCLEOTIDE SEQUENCE [LARGE SCALE GENOMIC DNA]</scope>
    <source>
        <strain evidence="2">DSM 16317</strain>
    </source>
</reference>